<dbReference type="Pfam" id="PF13894">
    <property type="entry name" value="zf-C2H2_4"/>
    <property type="match status" value="1"/>
</dbReference>
<name>E4X3Q7_OIKDI</name>
<feature type="domain" description="C2H2-type" evidence="7">
    <location>
        <begin position="416"/>
        <end position="444"/>
    </location>
</feature>
<dbReference type="Gene3D" id="3.30.160.60">
    <property type="entry name" value="Classic Zinc Finger"/>
    <property type="match status" value="2"/>
</dbReference>
<dbReference type="GO" id="GO:0005634">
    <property type="term" value="C:nucleus"/>
    <property type="evidence" value="ECO:0007669"/>
    <property type="project" value="TreeGrafter"/>
</dbReference>
<evidence type="ECO:0000256" key="4">
    <source>
        <dbReference type="ARBA" id="ARBA00022833"/>
    </source>
</evidence>
<dbReference type="InterPro" id="IPR050688">
    <property type="entry name" value="Zinc_finger/UBP_domain"/>
</dbReference>
<gene>
    <name evidence="8" type="ORF">GSOID_T00017900001</name>
</gene>
<dbReference type="PROSITE" id="PS00028">
    <property type="entry name" value="ZINC_FINGER_C2H2_1"/>
    <property type="match status" value="2"/>
</dbReference>
<dbReference type="Proteomes" id="UP000001307">
    <property type="component" value="Unassembled WGS sequence"/>
</dbReference>
<evidence type="ECO:0000256" key="6">
    <source>
        <dbReference type="SAM" id="MobiDB-lite"/>
    </source>
</evidence>
<dbReference type="SMART" id="SM00355">
    <property type="entry name" value="ZnF_C2H2"/>
    <property type="match status" value="6"/>
</dbReference>
<keyword evidence="2" id="KW-0677">Repeat</keyword>
<feature type="domain" description="C2H2-type" evidence="7">
    <location>
        <begin position="174"/>
        <end position="197"/>
    </location>
</feature>
<evidence type="ECO:0000259" key="7">
    <source>
        <dbReference type="PROSITE" id="PS50157"/>
    </source>
</evidence>
<organism evidence="8">
    <name type="scientific">Oikopleura dioica</name>
    <name type="common">Tunicate</name>
    <dbReference type="NCBI Taxonomy" id="34765"/>
    <lineage>
        <taxon>Eukaryota</taxon>
        <taxon>Metazoa</taxon>
        <taxon>Chordata</taxon>
        <taxon>Tunicata</taxon>
        <taxon>Appendicularia</taxon>
        <taxon>Copelata</taxon>
        <taxon>Oikopleuridae</taxon>
        <taxon>Oikopleura</taxon>
    </lineage>
</organism>
<keyword evidence="1" id="KW-0479">Metal-binding</keyword>
<evidence type="ECO:0000256" key="3">
    <source>
        <dbReference type="ARBA" id="ARBA00022771"/>
    </source>
</evidence>
<evidence type="ECO:0000313" key="9">
    <source>
        <dbReference type="Proteomes" id="UP000001307"/>
    </source>
</evidence>
<dbReference type="AlphaFoldDB" id="E4X3Q7"/>
<keyword evidence="3 5" id="KW-0863">Zinc-finger</keyword>
<dbReference type="InParanoid" id="E4X3Q7"/>
<protein>
    <recommendedName>
        <fullName evidence="7">C2H2-type domain-containing protein</fullName>
    </recommendedName>
</protein>
<evidence type="ECO:0000256" key="5">
    <source>
        <dbReference type="PROSITE-ProRule" id="PRU00042"/>
    </source>
</evidence>
<keyword evidence="4" id="KW-0862">Zinc</keyword>
<dbReference type="Pfam" id="PF00096">
    <property type="entry name" value="zf-C2H2"/>
    <property type="match status" value="1"/>
</dbReference>
<dbReference type="PROSITE" id="PS50157">
    <property type="entry name" value="ZINC_FINGER_C2H2_2"/>
    <property type="match status" value="2"/>
</dbReference>
<proteinExistence type="predicted"/>
<dbReference type="EMBL" id="FN653023">
    <property type="protein sequence ID" value="CBY18261.1"/>
    <property type="molecule type" value="Genomic_DNA"/>
</dbReference>
<keyword evidence="9" id="KW-1185">Reference proteome</keyword>
<evidence type="ECO:0000256" key="1">
    <source>
        <dbReference type="ARBA" id="ARBA00022723"/>
    </source>
</evidence>
<dbReference type="GO" id="GO:0008270">
    <property type="term" value="F:zinc ion binding"/>
    <property type="evidence" value="ECO:0007669"/>
    <property type="project" value="UniProtKB-KW"/>
</dbReference>
<accession>E4X3Q7</accession>
<sequence length="636" mass="71980">MTSSILQLATRPLSSSWAGRYFTNRSGSRSMSERVSVQLVRQNQTKKCQLDFNPNVEQKIKPEENPRLLEILSWKENSMLNGNRFVNNCTDTFDEPSPDILDERLPTPVINEPAIDNQEHLPVMDVENSFLINPEAAPSSYAPQAISNAPSREATASFEQKLPVEGEQIIVTGPICPVCGKSFATKNNCRRHVREMHGMTPISKKRAQNGHGASSLDDSRNGFHLNGGLGENEERECPSCGISTLDGDSLRRHLIDDHRFSYMDACSIVAKETPLGCNSLPTLVTPTSLQQEIPSASNLNSAKRKTHCPLCKLVLFDRLMARKHLIKQHGKDDAESDVILAKCFSENATQESVSINQKDPDTIACPICHKDWHKSNLRNHLFYGHHMKTAEVEAALLKIRNPKSGLKTESIKNDRTPCPLCERSFKHWYNARRHLREGHGIEHEETVRMIRPPSELRRKAIDSLITEASETKNKSAPETACISQESLELAVSSEEYLEAENNKSPDIDDDQGELQIADDEIQELPFDEDDEEEIEMPRQVAKKTRKERTELVQLRTGSIVKVKVLPGSFQEVLNKKCEHCHLILSSRVSMKQHIMENHMIVYEDDQDWKDIKIDNKQVKSNSPVSKRIKNRSFECI</sequence>
<dbReference type="PANTHER" id="PTHR24403">
    <property type="entry name" value="ZINC FINGER PROTEIN"/>
    <property type="match status" value="1"/>
</dbReference>
<dbReference type="PANTHER" id="PTHR24403:SF111">
    <property type="entry name" value="ENHANCER OF VARIEGATION 3-9-RELATED"/>
    <property type="match status" value="1"/>
</dbReference>
<dbReference type="InterPro" id="IPR013087">
    <property type="entry name" value="Znf_C2H2_type"/>
</dbReference>
<dbReference type="GO" id="GO:0045944">
    <property type="term" value="P:positive regulation of transcription by RNA polymerase II"/>
    <property type="evidence" value="ECO:0007669"/>
    <property type="project" value="TreeGrafter"/>
</dbReference>
<reference evidence="8" key="1">
    <citation type="journal article" date="2010" name="Science">
        <title>Plasticity of animal genome architecture unmasked by rapid evolution of a pelagic tunicate.</title>
        <authorList>
            <person name="Denoeud F."/>
            <person name="Henriet S."/>
            <person name="Mungpakdee S."/>
            <person name="Aury J.M."/>
            <person name="Da Silva C."/>
            <person name="Brinkmann H."/>
            <person name="Mikhaleva J."/>
            <person name="Olsen L.C."/>
            <person name="Jubin C."/>
            <person name="Canestro C."/>
            <person name="Bouquet J.M."/>
            <person name="Danks G."/>
            <person name="Poulain J."/>
            <person name="Campsteijn C."/>
            <person name="Adamski M."/>
            <person name="Cross I."/>
            <person name="Yadetie F."/>
            <person name="Muffato M."/>
            <person name="Louis A."/>
            <person name="Butcher S."/>
            <person name="Tsagkogeorga G."/>
            <person name="Konrad A."/>
            <person name="Singh S."/>
            <person name="Jensen M.F."/>
            <person name="Cong E.H."/>
            <person name="Eikeseth-Otteraa H."/>
            <person name="Noel B."/>
            <person name="Anthouard V."/>
            <person name="Porcel B.M."/>
            <person name="Kachouri-Lafond R."/>
            <person name="Nishino A."/>
            <person name="Ugolini M."/>
            <person name="Chourrout P."/>
            <person name="Nishida H."/>
            <person name="Aasland R."/>
            <person name="Huzurbazar S."/>
            <person name="Westhof E."/>
            <person name="Delsuc F."/>
            <person name="Lehrach H."/>
            <person name="Reinhardt R."/>
            <person name="Weissenbach J."/>
            <person name="Roy S.W."/>
            <person name="Artiguenave F."/>
            <person name="Postlethwait J.H."/>
            <person name="Manak J.R."/>
            <person name="Thompson E.M."/>
            <person name="Jaillon O."/>
            <person name="Du Pasquier L."/>
            <person name="Boudinot P."/>
            <person name="Liberles D.A."/>
            <person name="Volff J.N."/>
            <person name="Philippe H."/>
            <person name="Lenhard B."/>
            <person name="Roest Crollius H."/>
            <person name="Wincker P."/>
            <person name="Chourrout D."/>
        </authorList>
    </citation>
    <scope>NUCLEOTIDE SEQUENCE [LARGE SCALE GENOMIC DNA]</scope>
</reference>
<evidence type="ECO:0000313" key="8">
    <source>
        <dbReference type="EMBL" id="CBY18261.1"/>
    </source>
</evidence>
<feature type="region of interest" description="Disordered" evidence="6">
    <location>
        <begin position="203"/>
        <end position="237"/>
    </location>
</feature>
<evidence type="ECO:0000256" key="2">
    <source>
        <dbReference type="ARBA" id="ARBA00022737"/>
    </source>
</evidence>